<keyword evidence="5" id="KW-0472">Membrane</keyword>
<evidence type="ECO:0000313" key="9">
    <source>
        <dbReference type="Proteomes" id="UP000749559"/>
    </source>
</evidence>
<comment type="caution">
    <text evidence="8">The sequence shown here is derived from an EMBL/GenBank/DDBJ whole genome shotgun (WGS) entry which is preliminary data.</text>
</comment>
<keyword evidence="3" id="KW-0812">Transmembrane</keyword>
<dbReference type="PANTHER" id="PTHR31247">
    <property type="entry name" value="TRANSMEMBRANE PROTEIN 198 FAMILY MEMBER"/>
    <property type="match status" value="1"/>
</dbReference>
<dbReference type="PANTHER" id="PTHR31247:SF5">
    <property type="entry name" value="DUF4203 DOMAIN-CONTAINING PROTEIN"/>
    <property type="match status" value="1"/>
</dbReference>
<feature type="domain" description="TM7S3/TM198-like" evidence="7">
    <location>
        <begin position="58"/>
        <end position="246"/>
    </location>
</feature>
<dbReference type="AlphaFoldDB" id="A0A8J1UH38"/>
<dbReference type="OrthoDB" id="115781at2759"/>
<evidence type="ECO:0000256" key="2">
    <source>
        <dbReference type="ARBA" id="ARBA00006244"/>
    </source>
</evidence>
<evidence type="ECO:0000256" key="4">
    <source>
        <dbReference type="ARBA" id="ARBA00022989"/>
    </source>
</evidence>
<accession>A0A8J1UH38</accession>
<reference evidence="8" key="1">
    <citation type="submission" date="2022-03" db="EMBL/GenBank/DDBJ databases">
        <authorList>
            <person name="Martin C."/>
        </authorList>
    </citation>
    <scope>NUCLEOTIDE SEQUENCE</scope>
</reference>
<gene>
    <name evidence="8" type="ORF">OFUS_LOCUS13676</name>
</gene>
<evidence type="ECO:0000256" key="3">
    <source>
        <dbReference type="ARBA" id="ARBA00022692"/>
    </source>
</evidence>
<sequence length="364" mass="41137">MEVEDIISKTHHISDTDQHYQISMSSVTPSNGTTAAPSTNCDVLDYNYDIPPAVISGFCFIFGIVYCFFGYRFFKAVMFLTGFIFGALLTYLVCLEENLLPWYGKIGVALGAGILCGLITMLVQYVGLFMTGLHTGFFTAVTALIIINIFYMPSTKWIPIGIIFGCGLLFALLNLYFQKGFTMFGTSAFGAALMLVCLDYFVEKFMLMLFIWDRVMAEVSQDVCWYSWLLLGCWPAAFIIGTMAQCLVTGKDVNHKEVTRIRKRRVVGKNKQRTVNLERIRERERQHENTSKYRHLYQVRRGNGDVISQGFIQNIHRHLSPAMRSLTNIEPGDNVPSSANTTLTNTTITRVHMDHTPPQTVISE</sequence>
<dbReference type="EMBL" id="CAIIXF020000007">
    <property type="protein sequence ID" value="CAH1788074.1"/>
    <property type="molecule type" value="Genomic_DNA"/>
</dbReference>
<name>A0A8J1UH38_OWEFU</name>
<proteinExistence type="inferred from homology"/>
<dbReference type="InterPro" id="IPR025256">
    <property type="entry name" value="TM7S3/TM198-like_dom"/>
</dbReference>
<dbReference type="GO" id="GO:0005886">
    <property type="term" value="C:plasma membrane"/>
    <property type="evidence" value="ECO:0007669"/>
    <property type="project" value="TreeGrafter"/>
</dbReference>
<comment type="subcellular location">
    <subcellularLocation>
        <location evidence="1">Membrane</location>
        <topology evidence="1">Multi-pass membrane protein</topology>
    </subcellularLocation>
</comment>
<evidence type="ECO:0000259" key="7">
    <source>
        <dbReference type="Pfam" id="PF13886"/>
    </source>
</evidence>
<keyword evidence="4" id="KW-1133">Transmembrane helix</keyword>
<dbReference type="InterPro" id="IPR040236">
    <property type="entry name" value="TMEM198"/>
</dbReference>
<organism evidence="8 9">
    <name type="scientific">Owenia fusiformis</name>
    <name type="common">Polychaete worm</name>
    <dbReference type="NCBI Taxonomy" id="6347"/>
    <lineage>
        <taxon>Eukaryota</taxon>
        <taxon>Metazoa</taxon>
        <taxon>Spiralia</taxon>
        <taxon>Lophotrochozoa</taxon>
        <taxon>Annelida</taxon>
        <taxon>Polychaeta</taxon>
        <taxon>Sedentaria</taxon>
        <taxon>Canalipalpata</taxon>
        <taxon>Sabellida</taxon>
        <taxon>Oweniida</taxon>
        <taxon>Oweniidae</taxon>
        <taxon>Owenia</taxon>
    </lineage>
</organism>
<comment type="similarity">
    <text evidence="2">Belongs to the TMEM198 family.</text>
</comment>
<evidence type="ECO:0000256" key="1">
    <source>
        <dbReference type="ARBA" id="ARBA00004141"/>
    </source>
</evidence>
<evidence type="ECO:0000313" key="8">
    <source>
        <dbReference type="EMBL" id="CAH1788074.1"/>
    </source>
</evidence>
<evidence type="ECO:0000256" key="5">
    <source>
        <dbReference type="ARBA" id="ARBA00023136"/>
    </source>
</evidence>
<dbReference type="Pfam" id="PF13886">
    <property type="entry name" value="TM7S3_TM198"/>
    <property type="match status" value="1"/>
</dbReference>
<evidence type="ECO:0000256" key="6">
    <source>
        <dbReference type="ARBA" id="ARBA00049737"/>
    </source>
</evidence>
<keyword evidence="9" id="KW-1185">Reference proteome</keyword>
<protein>
    <recommendedName>
        <fullName evidence="6">Transmembrane protein 198</fullName>
    </recommendedName>
</protein>
<dbReference type="Proteomes" id="UP000749559">
    <property type="component" value="Unassembled WGS sequence"/>
</dbReference>